<evidence type="ECO:0008006" key="3">
    <source>
        <dbReference type="Google" id="ProtNLM"/>
    </source>
</evidence>
<dbReference type="EMBL" id="WAAU01000030">
    <property type="protein sequence ID" value="KAB1153966.1"/>
    <property type="molecule type" value="Genomic_DNA"/>
</dbReference>
<dbReference type="Proteomes" id="UP000467305">
    <property type="component" value="Unassembled WGS sequence"/>
</dbReference>
<keyword evidence="2" id="KW-1185">Reference proteome</keyword>
<protein>
    <recommendedName>
        <fullName evidence="3">Outer membrane protein beta-barrel domain-containing protein</fullName>
    </recommendedName>
</protein>
<gene>
    <name evidence="1" type="ORF">F7018_15900</name>
</gene>
<evidence type="ECO:0000313" key="2">
    <source>
        <dbReference type="Proteomes" id="UP000467305"/>
    </source>
</evidence>
<dbReference type="RefSeq" id="WP_150901086.1">
    <property type="nucleotide sequence ID" value="NZ_WAAU01000030.1"/>
</dbReference>
<name>A0A7J5A8S4_9FLAO</name>
<organism evidence="1 2">
    <name type="scientific">Tenacibaculum aiptasiae</name>
    <dbReference type="NCBI Taxonomy" id="426481"/>
    <lineage>
        <taxon>Bacteria</taxon>
        <taxon>Pseudomonadati</taxon>
        <taxon>Bacteroidota</taxon>
        <taxon>Flavobacteriia</taxon>
        <taxon>Flavobacteriales</taxon>
        <taxon>Flavobacteriaceae</taxon>
        <taxon>Tenacibaculum</taxon>
    </lineage>
</organism>
<comment type="caution">
    <text evidence="1">The sequence shown here is derived from an EMBL/GenBank/DDBJ whole genome shotgun (WGS) entry which is preliminary data.</text>
</comment>
<evidence type="ECO:0000313" key="1">
    <source>
        <dbReference type="EMBL" id="KAB1153966.1"/>
    </source>
</evidence>
<dbReference type="AlphaFoldDB" id="A0A7J5A8S4"/>
<proteinExistence type="predicted"/>
<accession>A0A7J5A8S4</accession>
<dbReference type="OrthoDB" id="852489at2"/>
<reference evidence="1 2" key="1">
    <citation type="submission" date="2019-09" db="EMBL/GenBank/DDBJ databases">
        <authorList>
            <person name="Cao W.R."/>
        </authorList>
    </citation>
    <scope>NUCLEOTIDE SEQUENCE [LARGE SCALE GENOMIC DNA]</scope>
    <source>
        <strain evidence="2">a4</strain>
    </source>
</reference>
<sequence length="226" mass="24929">MKKIITLITLILSLNLFSQKGKIFIETNYNTFSHSSLSNFQKELANDINPQIPIAITDDFSSHVGFTLGYEITDIKTSIFVSYNSTGGKISYSDFSGVIRLEQPLSAFTLGGMYHLNLSDKFKIGFKGFAMFSNLKLDSYSKIGSVENKNLIKLSSIDIGVGTSLIYEYPISFFIIRANIGFDLTLGNQLNINGIQDAYLINKSGKQVTTGWTGFRSGLGIAIPIN</sequence>